<keyword evidence="7" id="KW-1185">Reference proteome</keyword>
<accession>A0A2N5E501</accession>
<evidence type="ECO:0000259" key="5">
    <source>
        <dbReference type="PROSITE" id="PS50977"/>
    </source>
</evidence>
<sequence length="215" mass="23958">MPNTMPARRGRPLVPEQELLDKIHATTISLLQARGYEATTIDEVARTAGMAKKTIYRFYANKDRLIEQVILLWSASIVPLPGEIPASRDAVLPQLEQMLCALAQRVLSAEAVALYKLLQTPFTGREALLALYRAKGIDNARRLLREWFATLRAHHLLNPHWQPEDGNHLLSMAIAAPLRDMALGVLPPVPQTDLRPHIRSVLHFVAPLLLTPAPA</sequence>
<organism evidence="6 7">
    <name type="scientific">Chimaeribacter coloradensis</name>
    <dbReference type="NCBI Taxonomy" id="2060068"/>
    <lineage>
        <taxon>Bacteria</taxon>
        <taxon>Pseudomonadati</taxon>
        <taxon>Pseudomonadota</taxon>
        <taxon>Gammaproteobacteria</taxon>
        <taxon>Enterobacterales</taxon>
        <taxon>Yersiniaceae</taxon>
        <taxon>Chimaeribacter</taxon>
    </lineage>
</organism>
<dbReference type="AlphaFoldDB" id="A0A2N5E501"/>
<dbReference type="PANTHER" id="PTHR30055">
    <property type="entry name" value="HTH-TYPE TRANSCRIPTIONAL REGULATOR RUTR"/>
    <property type="match status" value="1"/>
</dbReference>
<dbReference type="Pfam" id="PF00440">
    <property type="entry name" value="TetR_N"/>
    <property type="match status" value="1"/>
</dbReference>
<dbReference type="Gene3D" id="1.10.357.10">
    <property type="entry name" value="Tetracycline Repressor, domain 2"/>
    <property type="match status" value="1"/>
</dbReference>
<dbReference type="InterPro" id="IPR009057">
    <property type="entry name" value="Homeodomain-like_sf"/>
</dbReference>
<dbReference type="PRINTS" id="PR00455">
    <property type="entry name" value="HTHTETR"/>
</dbReference>
<feature type="domain" description="HTH tetR-type" evidence="5">
    <location>
        <begin position="17"/>
        <end position="77"/>
    </location>
</feature>
<keyword evidence="1" id="KW-0805">Transcription regulation</keyword>
<dbReference type="EMBL" id="PJZH01000007">
    <property type="protein sequence ID" value="PLR36037.1"/>
    <property type="molecule type" value="Genomic_DNA"/>
</dbReference>
<evidence type="ECO:0000256" key="1">
    <source>
        <dbReference type="ARBA" id="ARBA00023015"/>
    </source>
</evidence>
<dbReference type="PANTHER" id="PTHR30055:SF234">
    <property type="entry name" value="HTH-TYPE TRANSCRIPTIONAL REGULATOR BETI"/>
    <property type="match status" value="1"/>
</dbReference>
<keyword evidence="2 4" id="KW-0238">DNA-binding</keyword>
<dbReference type="GO" id="GO:0003700">
    <property type="term" value="F:DNA-binding transcription factor activity"/>
    <property type="evidence" value="ECO:0007669"/>
    <property type="project" value="TreeGrafter"/>
</dbReference>
<comment type="caution">
    <text evidence="6">The sequence shown here is derived from an EMBL/GenBank/DDBJ whole genome shotgun (WGS) entry which is preliminary data.</text>
</comment>
<dbReference type="GO" id="GO:0000976">
    <property type="term" value="F:transcription cis-regulatory region binding"/>
    <property type="evidence" value="ECO:0007669"/>
    <property type="project" value="TreeGrafter"/>
</dbReference>
<dbReference type="SUPFAM" id="SSF46689">
    <property type="entry name" value="Homeodomain-like"/>
    <property type="match status" value="1"/>
</dbReference>
<dbReference type="InterPro" id="IPR050109">
    <property type="entry name" value="HTH-type_TetR-like_transc_reg"/>
</dbReference>
<dbReference type="OrthoDB" id="7584337at2"/>
<feature type="DNA-binding region" description="H-T-H motif" evidence="4">
    <location>
        <begin position="40"/>
        <end position="59"/>
    </location>
</feature>
<reference evidence="6 7" key="1">
    <citation type="submission" date="2017-12" db="EMBL/GenBank/DDBJ databases">
        <title>Characterization of six clinical isolates of Enterochimera gen. nov., a novel genus of the Yersiniaciae family and the three species Enterochimera arupensis sp. nov., Enterochimera coloradensis sp. nov, and Enterochimera californica sp. nov.</title>
        <authorList>
            <person name="Rossi A."/>
            <person name="Fisher M."/>
        </authorList>
    </citation>
    <scope>NUCLEOTIDE SEQUENCE [LARGE SCALE GENOMIC DNA]</scope>
    <source>
        <strain evidence="7">2016-Iso4</strain>
    </source>
</reference>
<evidence type="ECO:0000256" key="4">
    <source>
        <dbReference type="PROSITE-ProRule" id="PRU00335"/>
    </source>
</evidence>
<proteinExistence type="predicted"/>
<evidence type="ECO:0000256" key="2">
    <source>
        <dbReference type="ARBA" id="ARBA00023125"/>
    </source>
</evidence>
<dbReference type="RefSeq" id="WP_101824207.1">
    <property type="nucleotide sequence ID" value="NZ_PJZH01000007.1"/>
</dbReference>
<name>A0A2N5E501_9GAMM</name>
<dbReference type="InterPro" id="IPR001647">
    <property type="entry name" value="HTH_TetR"/>
</dbReference>
<keyword evidence="3" id="KW-0804">Transcription</keyword>
<evidence type="ECO:0000313" key="7">
    <source>
        <dbReference type="Proteomes" id="UP000234503"/>
    </source>
</evidence>
<dbReference type="PROSITE" id="PS50977">
    <property type="entry name" value="HTH_TETR_2"/>
    <property type="match status" value="1"/>
</dbReference>
<evidence type="ECO:0000256" key="3">
    <source>
        <dbReference type="ARBA" id="ARBA00023163"/>
    </source>
</evidence>
<protein>
    <submittedName>
        <fullName evidence="6">TetR/AcrR family transcriptional regulator</fullName>
    </submittedName>
</protein>
<gene>
    <name evidence="6" type="ORF">CYR32_09795</name>
</gene>
<dbReference type="Proteomes" id="UP000234503">
    <property type="component" value="Unassembled WGS sequence"/>
</dbReference>
<evidence type="ECO:0000313" key="6">
    <source>
        <dbReference type="EMBL" id="PLR36037.1"/>
    </source>
</evidence>